<comment type="similarity">
    <text evidence="2">Belongs to the GMC oxidoreductase family.</text>
</comment>
<feature type="binding site" evidence="5">
    <location>
        <position position="91"/>
    </location>
    <ligand>
        <name>FAD</name>
        <dbReference type="ChEBI" id="CHEBI:57692"/>
    </ligand>
</feature>
<dbReference type="GO" id="GO:0050660">
    <property type="term" value="F:flavin adenine dinucleotide binding"/>
    <property type="evidence" value="ECO:0007669"/>
    <property type="project" value="InterPro"/>
</dbReference>
<reference evidence="7 8" key="1">
    <citation type="submission" date="2016-01" db="EMBL/GenBank/DDBJ databases">
        <authorList>
            <person name="Peeters C."/>
        </authorList>
    </citation>
    <scope>NUCLEOTIDE SEQUENCE [LARGE SCALE GENOMIC DNA]</scope>
    <source>
        <strain evidence="7">LMG 29315</strain>
    </source>
</reference>
<dbReference type="PANTHER" id="PTHR11552">
    <property type="entry name" value="GLUCOSE-METHANOL-CHOLINE GMC OXIDOREDUCTASE"/>
    <property type="match status" value="1"/>
</dbReference>
<dbReference type="Gene3D" id="3.30.560.10">
    <property type="entry name" value="Glucose Oxidase, domain 3"/>
    <property type="match status" value="1"/>
</dbReference>
<gene>
    <name evidence="7" type="ORF">AWB72_00179</name>
</gene>
<evidence type="ECO:0000259" key="6">
    <source>
        <dbReference type="PROSITE" id="PS00624"/>
    </source>
</evidence>
<evidence type="ECO:0000313" key="7">
    <source>
        <dbReference type="EMBL" id="SAL09968.1"/>
    </source>
</evidence>
<organism evidence="7 8">
    <name type="scientific">Caballeronia concitans</name>
    <dbReference type="NCBI Taxonomy" id="1777133"/>
    <lineage>
        <taxon>Bacteria</taxon>
        <taxon>Pseudomonadati</taxon>
        <taxon>Pseudomonadota</taxon>
        <taxon>Betaproteobacteria</taxon>
        <taxon>Burkholderiales</taxon>
        <taxon>Burkholderiaceae</taxon>
        <taxon>Caballeronia</taxon>
    </lineage>
</organism>
<dbReference type="InterPro" id="IPR036188">
    <property type="entry name" value="FAD/NAD-bd_sf"/>
</dbReference>
<keyword evidence="8" id="KW-1185">Reference proteome</keyword>
<dbReference type="RefSeq" id="WP_040052817.1">
    <property type="nucleotide sequence ID" value="NZ_FCNV02000001.1"/>
</dbReference>
<evidence type="ECO:0000256" key="3">
    <source>
        <dbReference type="ARBA" id="ARBA00022630"/>
    </source>
</evidence>
<sequence length="558" mass="61605">MKQTARKEEGTYDYIVIGAGTAGCVLANRLTEDPNTRVLLLEAGGKDDYHWIHIPVGYLYCIGNPRTDWLYKTQKEPGLNNRSLSYPRGKVLGGCSSINGMIYMRGQREDYDDWAHITGDSNWSWDSVLPIFKRSEDHHGGENQWHGAGGEWRVEKQRLKWKILETFAQAAQQTGIPATDDFNRGDNTGVGYFDVNQRGGIRWNAAKAFLREAMKRPNLTTITGAHTQRLVFEGARCVGVEYRGGDTDFIARARCEVVLSAGAVNSPQILELSGIGNGARLQRLGIDVVQHLRGVGENLQDHLQLRMAYKVNGARTLNTLSARWWGKLFIGMQYALMRSGPMSMAPSQLGVFAKSNPDDASIKRADVEYHVQPLSLERFGEPLHPFNAFTASVCNLRPTSRGSVHIESPDAHAAPLIAPNYLSTDRDREIAVNSLRLTRRIVSAPALARHAPEEILPGIQFQTQEELVEAAGNIGTTIFHPVGTCRMGTDNDPAAVVDSRLRVIGVRGLRVVDASVMPVITSGNTNSPTLMIAERASQMIREDRDTLHTQEVIASALA</sequence>
<dbReference type="PANTHER" id="PTHR11552:SF147">
    <property type="entry name" value="CHOLINE DEHYDROGENASE, MITOCHONDRIAL"/>
    <property type="match status" value="1"/>
</dbReference>
<keyword evidence="4 5" id="KW-0274">FAD</keyword>
<dbReference type="SUPFAM" id="SSF51905">
    <property type="entry name" value="FAD/NAD(P)-binding domain"/>
    <property type="match status" value="1"/>
</dbReference>
<dbReference type="PROSITE" id="PS51257">
    <property type="entry name" value="PROKAR_LIPOPROTEIN"/>
    <property type="match status" value="1"/>
</dbReference>
<dbReference type="EMBL" id="FCNV02000001">
    <property type="protein sequence ID" value="SAL09968.1"/>
    <property type="molecule type" value="Genomic_DNA"/>
</dbReference>
<dbReference type="AlphaFoldDB" id="A0A658QQC3"/>
<dbReference type="Gene3D" id="3.50.50.60">
    <property type="entry name" value="FAD/NAD(P)-binding domain"/>
    <property type="match status" value="1"/>
</dbReference>
<keyword evidence="3" id="KW-0285">Flavoprotein</keyword>
<dbReference type="InterPro" id="IPR000172">
    <property type="entry name" value="GMC_OxRdtase_N"/>
</dbReference>
<name>A0A658QQC3_9BURK</name>
<dbReference type="Proteomes" id="UP000198263">
    <property type="component" value="Unassembled WGS sequence"/>
</dbReference>
<evidence type="ECO:0000256" key="4">
    <source>
        <dbReference type="ARBA" id="ARBA00022827"/>
    </source>
</evidence>
<evidence type="ECO:0000256" key="2">
    <source>
        <dbReference type="ARBA" id="ARBA00010790"/>
    </source>
</evidence>
<dbReference type="InterPro" id="IPR007867">
    <property type="entry name" value="GMC_OxRtase_C"/>
</dbReference>
<dbReference type="SUPFAM" id="SSF54373">
    <property type="entry name" value="FAD-linked reductases, C-terminal domain"/>
    <property type="match status" value="1"/>
</dbReference>
<dbReference type="PIRSF" id="PIRSF000137">
    <property type="entry name" value="Alcohol_oxidase"/>
    <property type="match status" value="1"/>
</dbReference>
<dbReference type="OrthoDB" id="9785276at2"/>
<protein>
    <submittedName>
        <fullName evidence="7">Glucose-methanol-choline oxidoreductase</fullName>
    </submittedName>
</protein>
<proteinExistence type="inferred from homology"/>
<evidence type="ECO:0000313" key="8">
    <source>
        <dbReference type="Proteomes" id="UP000198263"/>
    </source>
</evidence>
<accession>A0A658QQC3</accession>
<dbReference type="Pfam" id="PF00732">
    <property type="entry name" value="GMC_oxred_N"/>
    <property type="match status" value="1"/>
</dbReference>
<dbReference type="InterPro" id="IPR012132">
    <property type="entry name" value="GMC_OxRdtase"/>
</dbReference>
<feature type="domain" description="Glucose-methanol-choline oxidoreductase N-terminal" evidence="6">
    <location>
        <begin position="262"/>
        <end position="276"/>
    </location>
</feature>
<dbReference type="Pfam" id="PF05199">
    <property type="entry name" value="GMC_oxred_C"/>
    <property type="match status" value="1"/>
</dbReference>
<dbReference type="PROSITE" id="PS00624">
    <property type="entry name" value="GMC_OXRED_2"/>
    <property type="match status" value="1"/>
</dbReference>
<evidence type="ECO:0000256" key="1">
    <source>
        <dbReference type="ARBA" id="ARBA00001974"/>
    </source>
</evidence>
<evidence type="ECO:0000256" key="5">
    <source>
        <dbReference type="PIRSR" id="PIRSR000137-2"/>
    </source>
</evidence>
<dbReference type="GO" id="GO:0016614">
    <property type="term" value="F:oxidoreductase activity, acting on CH-OH group of donors"/>
    <property type="evidence" value="ECO:0007669"/>
    <property type="project" value="InterPro"/>
</dbReference>
<comment type="cofactor">
    <cofactor evidence="1 5">
        <name>FAD</name>
        <dbReference type="ChEBI" id="CHEBI:57692"/>
    </cofactor>
</comment>
<comment type="caution">
    <text evidence="7">The sequence shown here is derived from an EMBL/GenBank/DDBJ whole genome shotgun (WGS) entry which is preliminary data.</text>
</comment>